<accession>A0A091CXX5</accession>
<keyword evidence="3" id="KW-1185">Reference proteome</keyword>
<protein>
    <submittedName>
        <fullName evidence="2">Uncharacterized protein</fullName>
    </submittedName>
</protein>
<evidence type="ECO:0000256" key="1">
    <source>
        <dbReference type="SAM" id="MobiDB-lite"/>
    </source>
</evidence>
<dbReference type="AlphaFoldDB" id="A0A091CXX5"/>
<reference evidence="2 3" key="1">
    <citation type="submission" date="2013-11" db="EMBL/GenBank/DDBJ databases">
        <title>The Damaraland mole rat (Fukomys damarensis) genome and evolution of African mole rats.</title>
        <authorList>
            <person name="Gladyshev V.N."/>
            <person name="Fang X."/>
        </authorList>
    </citation>
    <scope>NUCLEOTIDE SEQUENCE [LARGE SCALE GENOMIC DNA]</scope>
    <source>
        <tissue evidence="2">Liver</tissue>
    </source>
</reference>
<organism evidence="2 3">
    <name type="scientific">Fukomys damarensis</name>
    <name type="common">Damaraland mole rat</name>
    <name type="synonym">Cryptomys damarensis</name>
    <dbReference type="NCBI Taxonomy" id="885580"/>
    <lineage>
        <taxon>Eukaryota</taxon>
        <taxon>Metazoa</taxon>
        <taxon>Chordata</taxon>
        <taxon>Craniata</taxon>
        <taxon>Vertebrata</taxon>
        <taxon>Euteleostomi</taxon>
        <taxon>Mammalia</taxon>
        <taxon>Eutheria</taxon>
        <taxon>Euarchontoglires</taxon>
        <taxon>Glires</taxon>
        <taxon>Rodentia</taxon>
        <taxon>Hystricomorpha</taxon>
        <taxon>Bathyergidae</taxon>
        <taxon>Fukomys</taxon>
    </lineage>
</organism>
<evidence type="ECO:0000313" key="3">
    <source>
        <dbReference type="Proteomes" id="UP000028990"/>
    </source>
</evidence>
<dbReference type="EMBL" id="KN123755">
    <property type="protein sequence ID" value="KFO23592.1"/>
    <property type="molecule type" value="Genomic_DNA"/>
</dbReference>
<feature type="compositionally biased region" description="Basic residues" evidence="1">
    <location>
        <begin position="64"/>
        <end position="74"/>
    </location>
</feature>
<feature type="region of interest" description="Disordered" evidence="1">
    <location>
        <begin position="32"/>
        <end position="81"/>
    </location>
</feature>
<evidence type="ECO:0000313" key="2">
    <source>
        <dbReference type="EMBL" id="KFO23592.1"/>
    </source>
</evidence>
<sequence length="81" mass="8972">MPTGCGWRQLRPLLAGTVQELCATRSYLTMQGQGARLSAPEDDFAPHHQHSDNTANGVSGIPKASRRFQSKRKRNEVMHAI</sequence>
<dbReference type="Proteomes" id="UP000028990">
    <property type="component" value="Unassembled WGS sequence"/>
</dbReference>
<name>A0A091CXX5_FUKDA</name>
<gene>
    <name evidence="2" type="ORF">H920_14796</name>
</gene>
<proteinExistence type="predicted"/>